<accession>A0ABQ9GV30</accession>
<name>A0ABQ9GV30_9NEOP</name>
<keyword evidence="2" id="KW-1185">Reference proteome</keyword>
<evidence type="ECO:0000313" key="1">
    <source>
        <dbReference type="EMBL" id="KAJ8875899.1"/>
    </source>
</evidence>
<reference evidence="1 2" key="1">
    <citation type="submission" date="2023-02" db="EMBL/GenBank/DDBJ databases">
        <title>LHISI_Scaffold_Assembly.</title>
        <authorList>
            <person name="Stuart O.P."/>
            <person name="Cleave R."/>
            <person name="Magrath M.J.L."/>
            <person name="Mikheyev A.S."/>
        </authorList>
    </citation>
    <scope>NUCLEOTIDE SEQUENCE [LARGE SCALE GENOMIC DNA]</scope>
    <source>
        <strain evidence="1">Daus_M_001</strain>
        <tissue evidence="1">Leg muscle</tissue>
    </source>
</reference>
<proteinExistence type="predicted"/>
<protein>
    <submittedName>
        <fullName evidence="1">Uncharacterized protein</fullName>
    </submittedName>
</protein>
<dbReference type="EMBL" id="JARBHB010000009">
    <property type="protein sequence ID" value="KAJ8875899.1"/>
    <property type="molecule type" value="Genomic_DNA"/>
</dbReference>
<evidence type="ECO:0000313" key="2">
    <source>
        <dbReference type="Proteomes" id="UP001159363"/>
    </source>
</evidence>
<organism evidence="1 2">
    <name type="scientific">Dryococelus australis</name>
    <dbReference type="NCBI Taxonomy" id="614101"/>
    <lineage>
        <taxon>Eukaryota</taxon>
        <taxon>Metazoa</taxon>
        <taxon>Ecdysozoa</taxon>
        <taxon>Arthropoda</taxon>
        <taxon>Hexapoda</taxon>
        <taxon>Insecta</taxon>
        <taxon>Pterygota</taxon>
        <taxon>Neoptera</taxon>
        <taxon>Polyneoptera</taxon>
        <taxon>Phasmatodea</taxon>
        <taxon>Verophasmatodea</taxon>
        <taxon>Anareolatae</taxon>
        <taxon>Phasmatidae</taxon>
        <taxon>Eurycanthinae</taxon>
        <taxon>Dryococelus</taxon>
    </lineage>
</organism>
<gene>
    <name evidence="1" type="ORF">PR048_023806</name>
</gene>
<dbReference type="Proteomes" id="UP001159363">
    <property type="component" value="Chromosome 8"/>
</dbReference>
<comment type="caution">
    <text evidence="1">The sequence shown here is derived from an EMBL/GenBank/DDBJ whole genome shotgun (WGS) entry which is preliminary data.</text>
</comment>
<sequence>MELEVATGTLQQRAAQVVSSLFYRIELNRLHTGVGLSQGAQSQTRGVRGRVVVGLIAFHLGQPGSIPGWVAPGYSHVGNRAGRCRWSTGFLRISRFPRPSVPALLHTHFTLPSSVIKKFFCIFELVVFVSWLVKVRTNEGLWTSRTARGTLPPRNLLQPYGRFRIVGLTCNITIKLGKTPISTKDSYSEYDIKLPRSFFDEFIYEKLGNQEIFGSLSRVSTTIRGKFWHVAFSCQMIPSAPEKTVNVSALHHISAAVFHGTSFCDPLDPAAADWRQASFHVTAALNTRRGTLASHQGEPGSIPGRVTGFSQVGIVSDDAVGRRVLSRISRFPPTPPPPSFRCRSIVSSITLVGFQELTVKSRPILLTQLLFPKRQAPIVCGLALIAAVLMPSPMIRNRISGRLRRTGRSGRRGGKLPCSGGVKGELAVTCNIVQHTTNMFLPPAAINCCLPFRPWPGYSHILRSRYNRKRKFWAMAYDPISIADLESLCGSQLAECGNQATSGAAMNIGDGDGRLREIARRRRTRWALLKKMSRSHVDSDGIRSGTSCSGKKTRKESVACQQLADESWLTYGRPEAVSQWTTAAIHGPQILLPGSGLCLDIPTAHSSQEASCKPSTSDGALLRLTDYGTVCGLFVHKQIRTTGVLRPIDARLLLNTTLRCTGFKISFFFEIVATLLCDNRYILLQCKTLRYRTLFNVNLTVGSILKTCDTREKYKHTNEQLRGAMQPIPSAVPQELVEADIFAPLPQSRAGITPSVSFGSGKLSIPLAPLLEIGSPFCEYNVRGVNARVASYIMSAALENGSSRGAHILLLQWHVYHFSSVGRCGIWRLAVRKKSSVQSGEACDTPLCLAVFAGSSRAALCAGRCLVSLPGDVTVPARLGGIQHALVITNSVSDKSGYVFSISDLYCPEFSSLSKTYFQEVSTGNCALLSPTYSQQQRPNAAEISWTERSDHSVIYINATLRGAAVVNNEANEIAKILSSYYLVSDLVRDEKLLERQRNECKGGSVLIEEEEEEDLSPQWYPPFSPQENPCRKKSHLLASCIEPRTLVV</sequence>